<dbReference type="GO" id="GO:0043812">
    <property type="term" value="F:phosphatidylinositol-4-phosphate phosphatase activity"/>
    <property type="evidence" value="ECO:0007669"/>
    <property type="project" value="TreeGrafter"/>
</dbReference>
<accession>A0A9W9YP36</accession>
<evidence type="ECO:0000256" key="2">
    <source>
        <dbReference type="ARBA" id="ARBA00036631"/>
    </source>
</evidence>
<evidence type="ECO:0000259" key="8">
    <source>
        <dbReference type="PROSITE" id="PS50275"/>
    </source>
</evidence>
<comment type="caution">
    <text evidence="9">The sequence shown here is derived from an EMBL/GenBank/DDBJ whole genome shotgun (WGS) entry which is preliminary data.</text>
</comment>
<evidence type="ECO:0000256" key="1">
    <source>
        <dbReference type="ARBA" id="ARBA00013038"/>
    </source>
</evidence>
<organism evidence="9 10">
    <name type="scientific">Desmophyllum pertusum</name>
    <dbReference type="NCBI Taxonomy" id="174260"/>
    <lineage>
        <taxon>Eukaryota</taxon>
        <taxon>Metazoa</taxon>
        <taxon>Cnidaria</taxon>
        <taxon>Anthozoa</taxon>
        <taxon>Hexacorallia</taxon>
        <taxon>Scleractinia</taxon>
        <taxon>Caryophylliina</taxon>
        <taxon>Caryophylliidae</taxon>
        <taxon>Desmophyllum</taxon>
    </lineage>
</organism>
<dbReference type="PANTHER" id="PTHR45662">
    <property type="entry name" value="PHOSPHATIDYLINOSITIDE PHOSPHATASE SAC1"/>
    <property type="match status" value="1"/>
</dbReference>
<protein>
    <recommendedName>
        <fullName evidence="4">Phosphatidylinositol-3-phosphatase SAC1</fullName>
        <ecNumber evidence="1">3.1.3.64</ecNumber>
    </recommendedName>
    <alternativeName>
        <fullName evidence="6">Phosphatidylinositol-4-phosphate phosphatase</fullName>
    </alternativeName>
    <alternativeName>
        <fullName evidence="5">Suppressor of actin mutations 1-like protein</fullName>
    </alternativeName>
</protein>
<dbReference type="OrthoDB" id="405996at2759"/>
<evidence type="ECO:0000313" key="9">
    <source>
        <dbReference type="EMBL" id="KAJ7360501.1"/>
    </source>
</evidence>
<evidence type="ECO:0000313" key="10">
    <source>
        <dbReference type="Proteomes" id="UP001163046"/>
    </source>
</evidence>
<dbReference type="GO" id="GO:0004438">
    <property type="term" value="F:phosphatidylinositol-3-phosphate phosphatase activity"/>
    <property type="evidence" value="ECO:0007669"/>
    <property type="project" value="UniProtKB-EC"/>
</dbReference>
<feature type="domain" description="SAC" evidence="8">
    <location>
        <begin position="126"/>
        <end position="458"/>
    </location>
</feature>
<dbReference type="EC" id="3.1.3.64" evidence="1"/>
<keyword evidence="7" id="KW-0812">Transmembrane</keyword>
<reference evidence="9" key="1">
    <citation type="submission" date="2023-01" db="EMBL/GenBank/DDBJ databases">
        <title>Genome assembly of the deep-sea coral Lophelia pertusa.</title>
        <authorList>
            <person name="Herrera S."/>
            <person name="Cordes E."/>
        </authorList>
    </citation>
    <scope>NUCLEOTIDE SEQUENCE</scope>
    <source>
        <strain evidence="9">USNM1676648</strain>
        <tissue evidence="9">Polyp</tissue>
    </source>
</reference>
<proteinExistence type="predicted"/>
<keyword evidence="7" id="KW-0472">Membrane</keyword>
<dbReference type="PANTHER" id="PTHR45662:SF2">
    <property type="entry name" value="PHOSPHATIDYLINOSITOL-3-PHOSPHATASE SAC1"/>
    <property type="match status" value="1"/>
</dbReference>
<dbReference type="AlphaFoldDB" id="A0A9W9YP36"/>
<comment type="catalytic activity">
    <reaction evidence="2">
        <text>a 1,2-diacyl-sn-glycero-3-phospho-(1D-myo-inositol-3-phosphate) + H2O = a 1,2-diacyl-sn-glycero-3-phospho-(1D-myo-inositol) + phosphate</text>
        <dbReference type="Rhea" id="RHEA:12316"/>
        <dbReference type="ChEBI" id="CHEBI:15377"/>
        <dbReference type="ChEBI" id="CHEBI:43474"/>
        <dbReference type="ChEBI" id="CHEBI:57880"/>
        <dbReference type="ChEBI" id="CHEBI:58088"/>
        <dbReference type="EC" id="3.1.3.64"/>
    </reaction>
    <physiologicalReaction direction="left-to-right" evidence="2">
        <dbReference type="Rhea" id="RHEA:12317"/>
    </physiologicalReaction>
</comment>
<evidence type="ECO:0000256" key="7">
    <source>
        <dbReference type="SAM" id="Phobius"/>
    </source>
</evidence>
<evidence type="ECO:0000256" key="5">
    <source>
        <dbReference type="ARBA" id="ARBA00041396"/>
    </source>
</evidence>
<sequence length="600" mass="68430">MADSSVYRALRLHIAPDKFYIEPRDQQSVGDQILEIDRVTQELSLAANEGQIPPSAESRDIFGILGIINLLAGPYLVVITKKTLVGHIKGHEVWKIKGTDVLAFPRATLHLTESQQRNNNIYLSMVQSVLQTDSFYFSCSYDLTHTLQRLSRTSPDFLQMPLFERADPRYVWNGHLLRPLMVQPELHKFILPVMHGFVSITSCSIKQSTFDFILVSRRSCFRAGTRYFIRGLDAEGNAANYVETEQIVQFESGACSFVQTRGSIPLFWSQRPNLKYKPTPLLNPTADHRVGFCLHLDKERVYYGEHVLINLIDQKGPEKILGDRYTETVSTAGLTDNFLRYEPFDFHKECSKMRWERLSILTDRLKADQDKFGHFSMREKDGQIDSEQRGVFRTNCIDSLDRTNVVQSLLARRSLQAQCEKYEVLSPGERVEGHSGMEKVFKNVWADNADACSVQYAGTGALKTDFTRTGKRSAFGLLKDGVNSGIRYYKNNFADGFRQDSIDLFLGNYVVDPNEGISKPSPLETHRDWRFMALPMILLLGFSMFVISVLIPSTDYGVQFLYVLFWGGAVLMTLYVVIYFGNEYVDQPRLVQVQAKDKNV</sequence>
<dbReference type="EMBL" id="MU827309">
    <property type="protein sequence ID" value="KAJ7360501.1"/>
    <property type="molecule type" value="Genomic_DNA"/>
</dbReference>
<dbReference type="GO" id="GO:0005783">
    <property type="term" value="C:endoplasmic reticulum"/>
    <property type="evidence" value="ECO:0007669"/>
    <property type="project" value="TreeGrafter"/>
</dbReference>
<keyword evidence="7" id="KW-1133">Transmembrane helix</keyword>
<dbReference type="GO" id="GO:0046856">
    <property type="term" value="P:phosphatidylinositol dephosphorylation"/>
    <property type="evidence" value="ECO:0007669"/>
    <property type="project" value="TreeGrafter"/>
</dbReference>
<gene>
    <name evidence="9" type="primary">SACM1L</name>
    <name evidence="9" type="ORF">OS493_015602</name>
</gene>
<dbReference type="Pfam" id="PF02383">
    <property type="entry name" value="Syja_N"/>
    <property type="match status" value="1"/>
</dbReference>
<evidence type="ECO:0000256" key="4">
    <source>
        <dbReference type="ARBA" id="ARBA00040795"/>
    </source>
</evidence>
<dbReference type="InterPro" id="IPR002013">
    <property type="entry name" value="SAC_dom"/>
</dbReference>
<dbReference type="PROSITE" id="PS50275">
    <property type="entry name" value="SAC"/>
    <property type="match status" value="1"/>
</dbReference>
<comment type="catalytic activity">
    <reaction evidence="3">
        <text>a 1,2-diacyl-sn-glycero-3-phospho-(1D-myo-inositol 4-phosphate) + H2O = a 1,2-diacyl-sn-glycero-3-phospho-(1D-myo-inositol) + phosphate</text>
        <dbReference type="Rhea" id="RHEA:55652"/>
        <dbReference type="ChEBI" id="CHEBI:15377"/>
        <dbReference type="ChEBI" id="CHEBI:43474"/>
        <dbReference type="ChEBI" id="CHEBI:57880"/>
        <dbReference type="ChEBI" id="CHEBI:58178"/>
    </reaction>
    <physiologicalReaction direction="left-to-right" evidence="3">
        <dbReference type="Rhea" id="RHEA:55653"/>
    </physiologicalReaction>
</comment>
<feature type="transmembrane region" description="Helical" evidence="7">
    <location>
        <begin position="531"/>
        <end position="551"/>
    </location>
</feature>
<keyword evidence="10" id="KW-1185">Reference proteome</keyword>
<dbReference type="Proteomes" id="UP001163046">
    <property type="component" value="Unassembled WGS sequence"/>
</dbReference>
<evidence type="ECO:0000256" key="3">
    <source>
        <dbReference type="ARBA" id="ARBA00036807"/>
    </source>
</evidence>
<name>A0A9W9YP36_9CNID</name>
<evidence type="ECO:0000256" key="6">
    <source>
        <dbReference type="ARBA" id="ARBA00041911"/>
    </source>
</evidence>
<feature type="transmembrane region" description="Helical" evidence="7">
    <location>
        <begin position="557"/>
        <end position="580"/>
    </location>
</feature>